<dbReference type="Gene3D" id="3.40.50.720">
    <property type="entry name" value="NAD(P)-binding Rossmann-like Domain"/>
    <property type="match status" value="1"/>
</dbReference>
<dbReference type="Gene3D" id="3.90.180.10">
    <property type="entry name" value="Medium-chain alcohol dehydrogenases, catalytic domain"/>
    <property type="match status" value="1"/>
</dbReference>
<dbReference type="SUPFAM" id="SSF51735">
    <property type="entry name" value="NAD(P)-binding Rossmann-fold domains"/>
    <property type="match status" value="1"/>
</dbReference>
<feature type="domain" description="Alcohol dehydrogenase-like C-terminal" evidence="2">
    <location>
        <begin position="179"/>
        <end position="263"/>
    </location>
</feature>
<name>A0ABM1I1N9_POLDO</name>
<evidence type="ECO:0000313" key="4">
    <source>
        <dbReference type="Proteomes" id="UP000694924"/>
    </source>
</evidence>
<reference evidence="5" key="1">
    <citation type="submission" date="2025-08" db="UniProtKB">
        <authorList>
            <consortium name="RefSeq"/>
        </authorList>
    </citation>
    <scope>IDENTIFICATION</scope>
    <source>
        <tissue evidence="5">Whole body</tissue>
    </source>
</reference>
<dbReference type="Proteomes" id="UP000694924">
    <property type="component" value="Unplaced"/>
</dbReference>
<gene>
    <name evidence="5" type="primary">LOC107065190</name>
</gene>
<dbReference type="InterPro" id="IPR051603">
    <property type="entry name" value="Zinc-ADH_QOR/CCCR"/>
</dbReference>
<dbReference type="InterPro" id="IPR013154">
    <property type="entry name" value="ADH-like_N"/>
</dbReference>
<dbReference type="InterPro" id="IPR013149">
    <property type="entry name" value="ADH-like_C"/>
</dbReference>
<dbReference type="Pfam" id="PF00107">
    <property type="entry name" value="ADH_zinc_N"/>
    <property type="match status" value="1"/>
</dbReference>
<evidence type="ECO:0000313" key="5">
    <source>
        <dbReference type="RefSeq" id="XP_015174126.1"/>
    </source>
</evidence>
<dbReference type="Pfam" id="PF08240">
    <property type="entry name" value="ADH_N"/>
    <property type="match status" value="1"/>
</dbReference>
<evidence type="ECO:0000259" key="3">
    <source>
        <dbReference type="Pfam" id="PF08240"/>
    </source>
</evidence>
<dbReference type="GeneID" id="107065190"/>
<dbReference type="PANTHER" id="PTHR44154:SF1">
    <property type="entry name" value="QUINONE OXIDOREDUCTASE"/>
    <property type="match status" value="1"/>
</dbReference>
<evidence type="ECO:0000256" key="1">
    <source>
        <dbReference type="ARBA" id="ARBA00022857"/>
    </source>
</evidence>
<proteinExistence type="predicted"/>
<dbReference type="PANTHER" id="PTHR44154">
    <property type="entry name" value="QUINONE OXIDOREDUCTASE"/>
    <property type="match status" value="1"/>
</dbReference>
<evidence type="ECO:0000259" key="2">
    <source>
        <dbReference type="Pfam" id="PF00107"/>
    </source>
</evidence>
<dbReference type="RefSeq" id="XP_015174126.1">
    <property type="nucleotide sequence ID" value="XM_015318640.1"/>
</dbReference>
<dbReference type="SUPFAM" id="SSF50129">
    <property type="entry name" value="GroES-like"/>
    <property type="match status" value="1"/>
</dbReference>
<sequence>MKLNDIIQLLRIKPKDYTGKMIRVAKLYGPRDIRLDFVEEKTIRDEEVRIEVHYCGITMTDLLLWANEHKRIVDKETILGFEAAGKIVEIGKLAQEKIHCYWGEEVLVHIYPKLGAFAETCIVHPENIFSLGKKKNLSMKDAASLTDDYFSPFLILGRRTQLKKDEYLLINTNSMFSAMAAINIAACIFQAKPIIVCDSSTLFESSIDLGAVAIIDRNRCELSDKLEQITGKRDVRLIIDTIGGTDFENLLKCLEHEGTVAFLDYARDSKYPYPYIFPLNYNILTLAMEHYKNGDPFIYRLVVDIY</sequence>
<organism evidence="4 5">
    <name type="scientific">Polistes dominula</name>
    <name type="common">European paper wasp</name>
    <name type="synonym">Vespa dominula</name>
    <dbReference type="NCBI Taxonomy" id="743375"/>
    <lineage>
        <taxon>Eukaryota</taxon>
        <taxon>Metazoa</taxon>
        <taxon>Ecdysozoa</taxon>
        <taxon>Arthropoda</taxon>
        <taxon>Hexapoda</taxon>
        <taxon>Insecta</taxon>
        <taxon>Pterygota</taxon>
        <taxon>Neoptera</taxon>
        <taxon>Endopterygota</taxon>
        <taxon>Hymenoptera</taxon>
        <taxon>Apocrita</taxon>
        <taxon>Aculeata</taxon>
        <taxon>Vespoidea</taxon>
        <taxon>Vespidae</taxon>
        <taxon>Polistinae</taxon>
        <taxon>Polistini</taxon>
        <taxon>Polistes</taxon>
    </lineage>
</organism>
<keyword evidence="1" id="KW-0521">NADP</keyword>
<dbReference type="InterPro" id="IPR011032">
    <property type="entry name" value="GroES-like_sf"/>
</dbReference>
<feature type="domain" description="Alcohol dehydrogenase-like N-terminal" evidence="3">
    <location>
        <begin position="45"/>
        <end position="127"/>
    </location>
</feature>
<keyword evidence="4" id="KW-1185">Reference proteome</keyword>
<dbReference type="InterPro" id="IPR036291">
    <property type="entry name" value="NAD(P)-bd_dom_sf"/>
</dbReference>
<protein>
    <submittedName>
        <fullName evidence="5">Quinone oxidoreductase-like protein 2</fullName>
    </submittedName>
</protein>
<accession>A0ABM1I1N9</accession>